<organism evidence="2 3">
    <name type="scientific">Stieleria neptunia</name>
    <dbReference type="NCBI Taxonomy" id="2527979"/>
    <lineage>
        <taxon>Bacteria</taxon>
        <taxon>Pseudomonadati</taxon>
        <taxon>Planctomycetota</taxon>
        <taxon>Planctomycetia</taxon>
        <taxon>Pirellulales</taxon>
        <taxon>Pirellulaceae</taxon>
        <taxon>Stieleria</taxon>
    </lineage>
</organism>
<dbReference type="EMBL" id="CP037423">
    <property type="protein sequence ID" value="QDV41197.1"/>
    <property type="molecule type" value="Genomic_DNA"/>
</dbReference>
<feature type="compositionally biased region" description="Basic and acidic residues" evidence="1">
    <location>
        <begin position="39"/>
        <end position="54"/>
    </location>
</feature>
<keyword evidence="3" id="KW-1185">Reference proteome</keyword>
<dbReference type="RefSeq" id="WP_197455787.1">
    <property type="nucleotide sequence ID" value="NZ_CP037423.1"/>
</dbReference>
<dbReference type="Proteomes" id="UP000319004">
    <property type="component" value="Chromosome"/>
</dbReference>
<feature type="region of interest" description="Disordered" evidence="1">
    <location>
        <begin position="31"/>
        <end position="54"/>
    </location>
</feature>
<dbReference type="AlphaFoldDB" id="A0A518HK17"/>
<gene>
    <name evidence="2" type="ORF">Enr13x_10350</name>
</gene>
<accession>A0A518HK17</accession>
<name>A0A518HK17_9BACT</name>
<reference evidence="2 3" key="1">
    <citation type="submission" date="2019-03" db="EMBL/GenBank/DDBJ databases">
        <title>Deep-cultivation of Planctomycetes and their phenomic and genomic characterization uncovers novel biology.</title>
        <authorList>
            <person name="Wiegand S."/>
            <person name="Jogler M."/>
            <person name="Boedeker C."/>
            <person name="Pinto D."/>
            <person name="Vollmers J."/>
            <person name="Rivas-Marin E."/>
            <person name="Kohn T."/>
            <person name="Peeters S.H."/>
            <person name="Heuer A."/>
            <person name="Rast P."/>
            <person name="Oberbeckmann S."/>
            <person name="Bunk B."/>
            <person name="Jeske O."/>
            <person name="Meyerdierks A."/>
            <person name="Storesund J.E."/>
            <person name="Kallscheuer N."/>
            <person name="Luecker S."/>
            <person name="Lage O.M."/>
            <person name="Pohl T."/>
            <person name="Merkel B.J."/>
            <person name="Hornburger P."/>
            <person name="Mueller R.-W."/>
            <person name="Bruemmer F."/>
            <person name="Labrenz M."/>
            <person name="Spormann A.M."/>
            <person name="Op den Camp H."/>
            <person name="Overmann J."/>
            <person name="Amann R."/>
            <person name="Jetten M.S.M."/>
            <person name="Mascher T."/>
            <person name="Medema M.H."/>
            <person name="Devos D.P."/>
            <person name="Kaster A.-K."/>
            <person name="Ovreas L."/>
            <person name="Rohde M."/>
            <person name="Galperin M.Y."/>
            <person name="Jogler C."/>
        </authorList>
    </citation>
    <scope>NUCLEOTIDE SEQUENCE [LARGE SCALE GENOMIC DNA]</scope>
    <source>
        <strain evidence="2 3">Enr13</strain>
    </source>
</reference>
<sequence>MNRIPLLVFVVASVALPGCFSSEPTVIQPRTYQMSEQEQANRDRATQALAEHRQ</sequence>
<dbReference type="KEGG" id="snep:Enr13x_10350"/>
<evidence type="ECO:0000313" key="3">
    <source>
        <dbReference type="Proteomes" id="UP000319004"/>
    </source>
</evidence>
<protein>
    <submittedName>
        <fullName evidence="2">Uncharacterized protein</fullName>
    </submittedName>
</protein>
<evidence type="ECO:0000256" key="1">
    <source>
        <dbReference type="SAM" id="MobiDB-lite"/>
    </source>
</evidence>
<evidence type="ECO:0000313" key="2">
    <source>
        <dbReference type="EMBL" id="QDV41197.1"/>
    </source>
</evidence>
<proteinExistence type="predicted"/>